<evidence type="ECO:0000256" key="1">
    <source>
        <dbReference type="ARBA" id="ARBA00022500"/>
    </source>
</evidence>
<comment type="caution">
    <text evidence="7">The sequence shown here is derived from an EMBL/GenBank/DDBJ whole genome shotgun (WGS) entry which is preliminary data.</text>
</comment>
<dbReference type="SMART" id="SM00199">
    <property type="entry name" value="SCY"/>
    <property type="match status" value="1"/>
</dbReference>
<keyword evidence="1" id="KW-0145">Chemotaxis</keyword>
<dbReference type="Pfam" id="PF00048">
    <property type="entry name" value="IL8"/>
    <property type="match status" value="1"/>
</dbReference>
<dbReference type="Proteomes" id="UP000830375">
    <property type="component" value="Unassembled WGS sequence"/>
</dbReference>
<accession>A0ABQ8L8X6</accession>
<gene>
    <name evidence="7" type="ORF">H4Q32_028533</name>
</gene>
<protein>
    <recommendedName>
        <fullName evidence="6">Chemokine interleukin-8-like domain-containing protein</fullName>
    </recommendedName>
</protein>
<dbReference type="InterPro" id="IPR036048">
    <property type="entry name" value="Interleukin_8-like_sf"/>
</dbReference>
<dbReference type="InterPro" id="IPR001811">
    <property type="entry name" value="Chemokine_IL8-like_dom"/>
</dbReference>
<evidence type="ECO:0000256" key="4">
    <source>
        <dbReference type="ARBA" id="ARBA00023157"/>
    </source>
</evidence>
<feature type="chain" id="PRO_5045828733" description="Chemokine interleukin-8-like domain-containing protein" evidence="5">
    <location>
        <begin position="23"/>
        <end position="96"/>
    </location>
</feature>
<keyword evidence="8" id="KW-1185">Reference proteome</keyword>
<dbReference type="CDD" id="cd00272">
    <property type="entry name" value="Chemokine_CC"/>
    <property type="match status" value="1"/>
</dbReference>
<evidence type="ECO:0000256" key="2">
    <source>
        <dbReference type="ARBA" id="ARBA00022514"/>
    </source>
</evidence>
<keyword evidence="4" id="KW-1015">Disulfide bond</keyword>
<dbReference type="SUPFAM" id="SSF54117">
    <property type="entry name" value="Interleukin 8-like chemokines"/>
    <property type="match status" value="1"/>
</dbReference>
<evidence type="ECO:0000256" key="3">
    <source>
        <dbReference type="ARBA" id="ARBA00022729"/>
    </source>
</evidence>
<evidence type="ECO:0000313" key="8">
    <source>
        <dbReference type="Proteomes" id="UP000830375"/>
    </source>
</evidence>
<name>A0ABQ8L8X6_LABRO</name>
<dbReference type="InterPro" id="IPR039809">
    <property type="entry name" value="Chemokine_b/g/d"/>
</dbReference>
<feature type="signal peptide" evidence="5">
    <location>
        <begin position="1"/>
        <end position="22"/>
    </location>
</feature>
<feature type="domain" description="Chemokine interleukin-8-like" evidence="6">
    <location>
        <begin position="32"/>
        <end position="90"/>
    </location>
</feature>
<dbReference type="EMBL" id="JACTAM010000565">
    <property type="protein sequence ID" value="KAI2647135.1"/>
    <property type="molecule type" value="Genomic_DNA"/>
</dbReference>
<evidence type="ECO:0000256" key="5">
    <source>
        <dbReference type="SAM" id="SignalP"/>
    </source>
</evidence>
<dbReference type="PANTHER" id="PTHR12015">
    <property type="entry name" value="SMALL INDUCIBLE CYTOKINE A"/>
    <property type="match status" value="1"/>
</dbReference>
<keyword evidence="3 5" id="KW-0732">Signal</keyword>
<proteinExistence type="predicted"/>
<reference evidence="7 8" key="1">
    <citation type="submission" date="2022-01" db="EMBL/GenBank/DDBJ databases">
        <title>A high-quality chromosome-level genome assembly of rohu carp, Labeo rohita.</title>
        <authorList>
            <person name="Arick M.A. II"/>
            <person name="Hsu C.-Y."/>
            <person name="Magbanua Z."/>
            <person name="Pechanova O."/>
            <person name="Grover C."/>
            <person name="Miller E."/>
            <person name="Thrash A."/>
            <person name="Ezzel L."/>
            <person name="Alam S."/>
            <person name="Benzie J."/>
            <person name="Hamilton M."/>
            <person name="Karsi A."/>
            <person name="Lawrence M.L."/>
            <person name="Peterson D.G."/>
        </authorList>
    </citation>
    <scope>NUCLEOTIDE SEQUENCE [LARGE SCALE GENOMIC DNA]</scope>
    <source>
        <strain evidence="8">BAU-BD-2019</strain>
        <tissue evidence="7">Blood</tissue>
    </source>
</reference>
<dbReference type="PANTHER" id="PTHR12015:SF193">
    <property type="entry name" value="STROMAL CELL-DERIVED FACTOR 1"/>
    <property type="match status" value="1"/>
</dbReference>
<evidence type="ECO:0000259" key="6">
    <source>
        <dbReference type="SMART" id="SM00199"/>
    </source>
</evidence>
<dbReference type="Gene3D" id="2.40.50.40">
    <property type="match status" value="1"/>
</dbReference>
<keyword evidence="2" id="KW-0202">Cytokine</keyword>
<sequence length="96" mass="10445">MRASTLCLVFGLVLLMTWTSEAAPKAVAAAVPERCCFNFIDFQIPGNKIVSAEKTGSDCPQAAIVVTTQKGLEFCVKPDEPWIKTVIEQLEKNKTG</sequence>
<organism evidence="7 8">
    <name type="scientific">Labeo rohita</name>
    <name type="common">Indian major carp</name>
    <name type="synonym">Cyprinus rohita</name>
    <dbReference type="NCBI Taxonomy" id="84645"/>
    <lineage>
        <taxon>Eukaryota</taxon>
        <taxon>Metazoa</taxon>
        <taxon>Chordata</taxon>
        <taxon>Craniata</taxon>
        <taxon>Vertebrata</taxon>
        <taxon>Euteleostomi</taxon>
        <taxon>Actinopterygii</taxon>
        <taxon>Neopterygii</taxon>
        <taxon>Teleostei</taxon>
        <taxon>Ostariophysi</taxon>
        <taxon>Cypriniformes</taxon>
        <taxon>Cyprinidae</taxon>
        <taxon>Labeoninae</taxon>
        <taxon>Labeonini</taxon>
        <taxon>Labeo</taxon>
    </lineage>
</organism>
<evidence type="ECO:0000313" key="7">
    <source>
        <dbReference type="EMBL" id="KAI2647135.1"/>
    </source>
</evidence>